<dbReference type="Proteomes" id="UP000664857">
    <property type="component" value="Unassembled WGS sequence"/>
</dbReference>
<evidence type="ECO:0000313" key="2">
    <source>
        <dbReference type="EMBL" id="MBO0477937.1"/>
    </source>
</evidence>
<dbReference type="InterPro" id="IPR006528">
    <property type="entry name" value="Phage_head_morphogenesis_dom"/>
</dbReference>
<feature type="domain" description="Phage head morphogenesis" evidence="1">
    <location>
        <begin position="195"/>
        <end position="294"/>
    </location>
</feature>
<organism evidence="2 3">
    <name type="scientific">Candidatus Vagococcus giribetii</name>
    <dbReference type="NCBI Taxonomy" id="2230876"/>
    <lineage>
        <taxon>Bacteria</taxon>
        <taxon>Bacillati</taxon>
        <taxon>Bacillota</taxon>
        <taxon>Bacilli</taxon>
        <taxon>Lactobacillales</taxon>
        <taxon>Enterococcaceae</taxon>
        <taxon>Vagococcus</taxon>
    </lineage>
</organism>
<dbReference type="NCBIfam" id="TIGR01641">
    <property type="entry name" value="phageSPP1_gp7"/>
    <property type="match status" value="1"/>
</dbReference>
<sequence length="311" mass="36553">MKMDKNKDLSYFVKREHKNADKINKRITNKSKEIGKILEQQEKVILKRIDKFYQDFGDIYGVTEEQAQKIVSQFDVDSFKERARKYVESKDTSYTANYDMRLYDTKQRISRLKLLLNEINLDIAEGYQKTTLVMNDILTTGQKKEIERQANLFKLPKKQIKIATEALLRETYTGTKFSSYWGKDLTNLYDILDVAIKGAIFNGQHPFKLKAKINKEFGVKDKWSKRLLITETTRMQSMVQIAAMKEAGFEYFRFIAERNACDKCGEYNNKVYLLDQWKNLVMIPPVHPHCRCSLVPATKEKYQRKIAFKSN</sequence>
<dbReference type="EMBL" id="JAFLVX010000042">
    <property type="protein sequence ID" value="MBO0477937.1"/>
    <property type="molecule type" value="Genomic_DNA"/>
</dbReference>
<dbReference type="Pfam" id="PF04233">
    <property type="entry name" value="Phage_Mu_F"/>
    <property type="match status" value="1"/>
</dbReference>
<reference evidence="2 3" key="1">
    <citation type="submission" date="2021-03" db="EMBL/GenBank/DDBJ databases">
        <title>Enterococcal diversity collection.</title>
        <authorList>
            <person name="Gilmore M.S."/>
            <person name="Schwartzman J."/>
            <person name="Van Tyne D."/>
            <person name="Martin M."/>
            <person name="Earl A.M."/>
            <person name="Manson A.L."/>
            <person name="Straub T."/>
            <person name="Salamzade R."/>
            <person name="Saavedra J."/>
            <person name="Lebreton F."/>
            <person name="Prichula J."/>
            <person name="Schaufler K."/>
            <person name="Gaca A."/>
            <person name="Sgardioli B."/>
            <person name="Wagenaar J."/>
            <person name="Strong T."/>
        </authorList>
    </citation>
    <scope>NUCLEOTIDE SEQUENCE [LARGE SCALE GENOMIC DNA]</scope>
    <source>
        <strain evidence="2 3">DIV0080</strain>
    </source>
</reference>
<evidence type="ECO:0000313" key="3">
    <source>
        <dbReference type="Proteomes" id="UP000664857"/>
    </source>
</evidence>
<name>A0ABS3HW01_9ENTE</name>
<proteinExistence type="predicted"/>
<protein>
    <submittedName>
        <fullName evidence="2">Minor capsid protein</fullName>
    </submittedName>
</protein>
<comment type="caution">
    <text evidence="2">The sequence shown here is derived from an EMBL/GenBank/DDBJ whole genome shotgun (WGS) entry which is preliminary data.</text>
</comment>
<gene>
    <name evidence="2" type="ORF">DOK76_12760</name>
</gene>
<keyword evidence="3" id="KW-1185">Reference proteome</keyword>
<accession>A0ABS3HW01</accession>
<evidence type="ECO:0000259" key="1">
    <source>
        <dbReference type="Pfam" id="PF04233"/>
    </source>
</evidence>